<dbReference type="InterPro" id="IPR040256">
    <property type="entry name" value="At4g02000-like"/>
</dbReference>
<comment type="caution">
    <text evidence="5">The sequence shown here is derived from an EMBL/GenBank/DDBJ whole genome shotgun (WGS) entry which is preliminary data.</text>
</comment>
<sequence length="1257" mass="142049">MAKLGGAQTSYGAGGVAAASSGDKLYSNPCFTAEEEVNLKDADGGTGVDSSTEVNATYCENFPPLCRRTEVVTPEPVEHGDIAVKQAIANTSWKSVTQKFLLERHPEWANAQNLTEGPNPYIRGIKAEEGNDVSPEELKEVVNDINSSVNVDEYKIGDTIQVESGFFASRLRHLQNCAFVMCALDSAPAKDKGRMAFAFPWDPKFSPKELRSKLVPVGVDLPKVHPLLEPYGAAMLSTIGKVLYKTCEAGRDSHIHIRGCVLTDISRKLKDHVKIKLEEVSEPMVQPIWYTSLPNVCFSCHQRGHIAKDCPAYREEKEGVDSIGQPADIAPEKTSAQGALEKTTGNPQQILEEVDEDGFRAVKSRRRQGGDPTITKSAGTVPEEPANRDDTDMLEETDGAKTSEPGAGPKSDGAPEDAVADRSYEDTESENEDPPKDLNHKEKEPTHPGDALTGDSMKNESKRADQLRQAGRQVSSMKNKSLSIKKAARKHEGCKDRLRNAKRWLSKEHKQARILAFQELKALEENLHFNLNSRWDRGRVIIDYSVSGRGGAALLIHPELKTVDSGVRGDGTCAWAKVLTEVGPVCVMSVYAPNNSPDRRQLWQWLRDHLDGENWILAGDLNSVELPDDSDGPSTVMHGGELRLWKTLTSDFELVDAYLCAAFTEGPRFTRQVFSGDRLDQARLDRCYLSNGAGWIHHIHKVHHDAIQSLSDHWPVCVTLTLLPPEQEQIRRGTYFKMNSEELKNQEVAEAVKRVWSLHPPNVTDPQARWTLAWGRVRAWLKQRRQEKNLSQDSVSQKRHELLVLRMRLQNEEAGDLKERVVNLEKELRSKELADARCWRMRSRIRWMALGEAPSHYYFAQLKAKHTREAIQSLRTEDGRETRSEKEIRKEVTEYFEAQFRCRQATEDELLLRGEVLKLVDRKVRAEQNHELISRPSENEVDELAADLPRDKAPGLDGVTNNMIQDCWLFIREDCQSWYKARKHLFFNELGAELPHDLAFWKLELLTKKSSTPPQVIWTKVRALFRKCELFAIEDLLHTTGQRKILPGLERELRTDSVTATSLLALENWSRQTKLSTSRLENSSGWRWGVGNKKLKNWSAPNWQWKQILCPTMLLDESLVKKWPNNPAAALLHIIDTALEQQKTHPALFLMVTVQTKACWSERNSWHFRQKCSILPAPEIWKEVLRETEALGERRCNDDFRTLLLQEKMRVTTFISHTTGVPDDQTSPVDDLTSRVTSAQGGSDDSSPPALDQRDLV</sequence>
<feature type="compositionally biased region" description="Polar residues" evidence="3">
    <location>
        <begin position="1218"/>
        <end position="1246"/>
    </location>
</feature>
<keyword evidence="1" id="KW-0863">Zinc-finger</keyword>
<dbReference type="InterPro" id="IPR005135">
    <property type="entry name" value="Endo/exonuclease/phosphatase"/>
</dbReference>
<feature type="compositionally biased region" description="Polar residues" evidence="3">
    <location>
        <begin position="472"/>
        <end position="482"/>
    </location>
</feature>
<dbReference type="Gene3D" id="4.10.60.10">
    <property type="entry name" value="Zinc finger, CCHC-type"/>
    <property type="match status" value="1"/>
</dbReference>
<dbReference type="InterPro" id="IPR001878">
    <property type="entry name" value="Znf_CCHC"/>
</dbReference>
<evidence type="ECO:0000256" key="2">
    <source>
        <dbReference type="SAM" id="Coils"/>
    </source>
</evidence>
<organism evidence="5 6">
    <name type="scientific">Riccia sorocarpa</name>
    <dbReference type="NCBI Taxonomy" id="122646"/>
    <lineage>
        <taxon>Eukaryota</taxon>
        <taxon>Viridiplantae</taxon>
        <taxon>Streptophyta</taxon>
        <taxon>Embryophyta</taxon>
        <taxon>Marchantiophyta</taxon>
        <taxon>Marchantiopsida</taxon>
        <taxon>Marchantiidae</taxon>
        <taxon>Marchantiales</taxon>
        <taxon>Ricciaceae</taxon>
        <taxon>Riccia</taxon>
    </lineage>
</organism>
<dbReference type="SUPFAM" id="SSF56219">
    <property type="entry name" value="DNase I-like"/>
    <property type="match status" value="1"/>
</dbReference>
<evidence type="ECO:0000313" key="5">
    <source>
        <dbReference type="EMBL" id="KAL3697037.1"/>
    </source>
</evidence>
<evidence type="ECO:0000256" key="3">
    <source>
        <dbReference type="SAM" id="MobiDB-lite"/>
    </source>
</evidence>
<feature type="region of interest" description="Disordered" evidence="3">
    <location>
        <begin position="317"/>
        <end position="348"/>
    </location>
</feature>
<name>A0ABD3HZY8_9MARC</name>
<protein>
    <recommendedName>
        <fullName evidence="4">CCHC-type domain-containing protein</fullName>
    </recommendedName>
</protein>
<feature type="region of interest" description="Disordered" evidence="3">
    <location>
        <begin position="363"/>
        <end position="490"/>
    </location>
</feature>
<evidence type="ECO:0000313" key="6">
    <source>
        <dbReference type="Proteomes" id="UP001633002"/>
    </source>
</evidence>
<keyword evidence="1" id="KW-0862">Zinc</keyword>
<dbReference type="InterPro" id="IPR036691">
    <property type="entry name" value="Endo/exonu/phosph_ase_sf"/>
</dbReference>
<feature type="compositionally biased region" description="Basic and acidic residues" evidence="3">
    <location>
        <begin position="457"/>
        <end position="466"/>
    </location>
</feature>
<feature type="domain" description="CCHC-type" evidence="4">
    <location>
        <begin position="297"/>
        <end position="311"/>
    </location>
</feature>
<proteinExistence type="predicted"/>
<keyword evidence="2" id="KW-0175">Coiled coil</keyword>
<feature type="compositionally biased region" description="Basic and acidic residues" evidence="3">
    <location>
        <begin position="433"/>
        <end position="447"/>
    </location>
</feature>
<dbReference type="SUPFAM" id="SSF57756">
    <property type="entry name" value="Retrovirus zinc finger-like domains"/>
    <property type="match status" value="1"/>
</dbReference>
<dbReference type="Pfam" id="PF03372">
    <property type="entry name" value="Exo_endo_phos"/>
    <property type="match status" value="1"/>
</dbReference>
<dbReference type="Proteomes" id="UP001633002">
    <property type="component" value="Unassembled WGS sequence"/>
</dbReference>
<dbReference type="InterPro" id="IPR036875">
    <property type="entry name" value="Znf_CCHC_sf"/>
</dbReference>
<dbReference type="SMART" id="SM00343">
    <property type="entry name" value="ZnF_C2HC"/>
    <property type="match status" value="1"/>
</dbReference>
<feature type="coiled-coil region" evidence="2">
    <location>
        <begin position="807"/>
        <end position="834"/>
    </location>
</feature>
<evidence type="ECO:0000256" key="1">
    <source>
        <dbReference type="PROSITE-ProRule" id="PRU00047"/>
    </source>
</evidence>
<reference evidence="5 6" key="1">
    <citation type="submission" date="2024-09" db="EMBL/GenBank/DDBJ databases">
        <title>Chromosome-scale assembly of Riccia sorocarpa.</title>
        <authorList>
            <person name="Paukszto L."/>
        </authorList>
    </citation>
    <scope>NUCLEOTIDE SEQUENCE [LARGE SCALE GENOMIC DNA]</scope>
    <source>
        <strain evidence="5">LP-2024</strain>
        <tissue evidence="5">Aerial parts of the thallus</tissue>
    </source>
</reference>
<dbReference type="AlphaFoldDB" id="A0ABD3HZY8"/>
<feature type="region of interest" description="Disordered" evidence="3">
    <location>
        <begin position="1218"/>
        <end position="1257"/>
    </location>
</feature>
<dbReference type="PANTHER" id="PTHR31286">
    <property type="entry name" value="GLYCINE-RICH CELL WALL STRUCTURAL PROTEIN 1.8-LIKE"/>
    <property type="match status" value="1"/>
</dbReference>
<keyword evidence="6" id="KW-1185">Reference proteome</keyword>
<dbReference type="PROSITE" id="PS50158">
    <property type="entry name" value="ZF_CCHC"/>
    <property type="match status" value="1"/>
</dbReference>
<dbReference type="GO" id="GO:0008270">
    <property type="term" value="F:zinc ion binding"/>
    <property type="evidence" value="ECO:0007669"/>
    <property type="project" value="UniProtKB-KW"/>
</dbReference>
<dbReference type="PANTHER" id="PTHR31286:SF180">
    <property type="entry name" value="OS10G0362600 PROTEIN"/>
    <property type="match status" value="1"/>
</dbReference>
<accession>A0ABD3HZY8</accession>
<dbReference type="Gene3D" id="3.60.10.10">
    <property type="entry name" value="Endonuclease/exonuclease/phosphatase"/>
    <property type="match status" value="1"/>
</dbReference>
<keyword evidence="1" id="KW-0479">Metal-binding</keyword>
<dbReference type="EMBL" id="JBJQOH010000002">
    <property type="protein sequence ID" value="KAL3697037.1"/>
    <property type="molecule type" value="Genomic_DNA"/>
</dbReference>
<gene>
    <name evidence="5" type="ORF">R1sor_011113</name>
</gene>
<dbReference type="Pfam" id="PF00098">
    <property type="entry name" value="zf-CCHC"/>
    <property type="match status" value="1"/>
</dbReference>
<evidence type="ECO:0000259" key="4">
    <source>
        <dbReference type="PROSITE" id="PS50158"/>
    </source>
</evidence>